<gene>
    <name evidence="2" type="ORF">HS99_0003135</name>
</gene>
<feature type="compositionally biased region" description="Gly residues" evidence="1">
    <location>
        <begin position="144"/>
        <end position="155"/>
    </location>
</feature>
<protein>
    <submittedName>
        <fullName evidence="2">Uncharacterized protein</fullName>
    </submittedName>
</protein>
<dbReference type="AlphaFoldDB" id="A0A1E7NG72"/>
<name>A0A1E7NG72_KITAU</name>
<sequence>MQAGVAVAVGVAGPGDGRVGGGAVVGCVGRGAVGSVGAVCDGVAVVLDAVGRVLPTDGCVGGLAVLGEAVTLVGTLTGPRADGVAVDVDVTVPPEVSGTASPSSWPKAATAVASPTAVRPSAARASRALRRRVVRRRALRGSGAAVGGSATGGSGSCRESASCGRPQPGQESAPLRCRWQSVQ</sequence>
<feature type="region of interest" description="Disordered" evidence="1">
    <location>
        <begin position="139"/>
        <end position="183"/>
    </location>
</feature>
<keyword evidence="3" id="KW-1185">Reference proteome</keyword>
<comment type="caution">
    <text evidence="2">The sequence shown here is derived from an EMBL/GenBank/DDBJ whole genome shotgun (WGS) entry which is preliminary data.</text>
</comment>
<evidence type="ECO:0000256" key="1">
    <source>
        <dbReference type="SAM" id="MobiDB-lite"/>
    </source>
</evidence>
<evidence type="ECO:0000313" key="3">
    <source>
        <dbReference type="Proteomes" id="UP000037395"/>
    </source>
</evidence>
<organism evidence="2 3">
    <name type="scientific">Kitasatospora aureofaciens</name>
    <name type="common">Streptomyces aureofaciens</name>
    <dbReference type="NCBI Taxonomy" id="1894"/>
    <lineage>
        <taxon>Bacteria</taxon>
        <taxon>Bacillati</taxon>
        <taxon>Actinomycetota</taxon>
        <taxon>Actinomycetes</taxon>
        <taxon>Kitasatosporales</taxon>
        <taxon>Streptomycetaceae</taxon>
        <taxon>Kitasatospora</taxon>
    </lineage>
</organism>
<evidence type="ECO:0000313" key="2">
    <source>
        <dbReference type="EMBL" id="OEV39672.1"/>
    </source>
</evidence>
<dbReference type="RefSeq" id="WP_030550406.1">
    <property type="nucleotide sequence ID" value="NZ_JBIWMM010000003.1"/>
</dbReference>
<proteinExistence type="predicted"/>
<reference evidence="2" key="1">
    <citation type="submission" date="2016-08" db="EMBL/GenBank/DDBJ databases">
        <title>Sequencing, Assembly and Comparative Genomics of S. aureofaciens ATCC 10762.</title>
        <authorList>
            <person name="Gradnigo J.S."/>
            <person name="Johnson N."/>
            <person name="Somerville G.A."/>
        </authorList>
    </citation>
    <scope>NUCLEOTIDE SEQUENCE [LARGE SCALE GENOMIC DNA]</scope>
    <source>
        <strain evidence="2">ATCC 10762</strain>
    </source>
</reference>
<dbReference type="EMBL" id="JPRF03000001">
    <property type="protein sequence ID" value="OEV39672.1"/>
    <property type="molecule type" value="Genomic_DNA"/>
</dbReference>
<accession>A0A1E7NG72</accession>
<dbReference type="Proteomes" id="UP000037395">
    <property type="component" value="Unassembled WGS sequence"/>
</dbReference>